<keyword evidence="5" id="KW-0238">DNA-binding</keyword>
<name>A0A1X0VDB2_LEUPS</name>
<gene>
    <name evidence="8" type="ORF">BMR96_05645</name>
</gene>
<dbReference type="InterPro" id="IPR015422">
    <property type="entry name" value="PyrdxlP-dep_Trfase_small"/>
</dbReference>
<evidence type="ECO:0000256" key="2">
    <source>
        <dbReference type="ARBA" id="ARBA00022576"/>
    </source>
</evidence>
<dbReference type="PANTHER" id="PTHR46577">
    <property type="entry name" value="HTH-TYPE TRANSCRIPTIONAL REGULATORY PROTEIN GABR"/>
    <property type="match status" value="1"/>
</dbReference>
<dbReference type="Gene3D" id="3.90.1150.10">
    <property type="entry name" value="Aspartate Aminotransferase, domain 1"/>
    <property type="match status" value="1"/>
</dbReference>
<evidence type="ECO:0000313" key="8">
    <source>
        <dbReference type="EMBL" id="ORI97722.1"/>
    </source>
</evidence>
<keyword evidence="6" id="KW-0804">Transcription</keyword>
<dbReference type="GO" id="GO:0003700">
    <property type="term" value="F:DNA-binding transcription factor activity"/>
    <property type="evidence" value="ECO:0007669"/>
    <property type="project" value="InterPro"/>
</dbReference>
<dbReference type="Proteomes" id="UP000192288">
    <property type="component" value="Unassembled WGS sequence"/>
</dbReference>
<dbReference type="CDD" id="cd07377">
    <property type="entry name" value="WHTH_GntR"/>
    <property type="match status" value="1"/>
</dbReference>
<keyword evidence="2" id="KW-0032">Aminotransferase</keyword>
<keyword evidence="4" id="KW-0805">Transcription regulation</keyword>
<dbReference type="Pfam" id="PF00155">
    <property type="entry name" value="Aminotran_1_2"/>
    <property type="match status" value="1"/>
</dbReference>
<accession>A0A1X0VDB2</accession>
<dbReference type="CDD" id="cd00609">
    <property type="entry name" value="AAT_like"/>
    <property type="match status" value="1"/>
</dbReference>
<evidence type="ECO:0000256" key="6">
    <source>
        <dbReference type="ARBA" id="ARBA00023163"/>
    </source>
</evidence>
<evidence type="ECO:0000256" key="4">
    <source>
        <dbReference type="ARBA" id="ARBA00023015"/>
    </source>
</evidence>
<dbReference type="GO" id="GO:0008483">
    <property type="term" value="F:transaminase activity"/>
    <property type="evidence" value="ECO:0007669"/>
    <property type="project" value="UniProtKB-KW"/>
</dbReference>
<dbReference type="SUPFAM" id="SSF53383">
    <property type="entry name" value="PLP-dependent transferases"/>
    <property type="match status" value="1"/>
</dbReference>
<dbReference type="PROSITE" id="PS50949">
    <property type="entry name" value="HTH_GNTR"/>
    <property type="match status" value="1"/>
</dbReference>
<dbReference type="InterPro" id="IPR036388">
    <property type="entry name" value="WH-like_DNA-bd_sf"/>
</dbReference>
<dbReference type="Gene3D" id="3.40.640.10">
    <property type="entry name" value="Type I PLP-dependent aspartate aminotransferase-like (Major domain)"/>
    <property type="match status" value="1"/>
</dbReference>
<dbReference type="InterPro" id="IPR004839">
    <property type="entry name" value="Aminotransferase_I/II_large"/>
</dbReference>
<dbReference type="InterPro" id="IPR000524">
    <property type="entry name" value="Tscrpt_reg_HTH_GntR"/>
</dbReference>
<evidence type="ECO:0000256" key="1">
    <source>
        <dbReference type="ARBA" id="ARBA00005384"/>
    </source>
</evidence>
<organism evidence="8 9">
    <name type="scientific">Leuconostoc pseudomesenteroides</name>
    <dbReference type="NCBI Taxonomy" id="33968"/>
    <lineage>
        <taxon>Bacteria</taxon>
        <taxon>Bacillati</taxon>
        <taxon>Bacillota</taxon>
        <taxon>Bacilli</taxon>
        <taxon>Lactobacillales</taxon>
        <taxon>Lactobacillaceae</taxon>
        <taxon>Leuconostoc</taxon>
    </lineage>
</organism>
<dbReference type="SUPFAM" id="SSF46785">
    <property type="entry name" value="Winged helix' DNA-binding domain"/>
    <property type="match status" value="1"/>
</dbReference>
<dbReference type="InterPro" id="IPR015421">
    <property type="entry name" value="PyrdxlP-dep_Trfase_major"/>
</dbReference>
<dbReference type="InterPro" id="IPR036390">
    <property type="entry name" value="WH_DNA-bd_sf"/>
</dbReference>
<dbReference type="EMBL" id="MPLS01000016">
    <property type="protein sequence ID" value="ORI97722.1"/>
    <property type="molecule type" value="Genomic_DNA"/>
</dbReference>
<evidence type="ECO:0000313" key="9">
    <source>
        <dbReference type="Proteomes" id="UP000192288"/>
    </source>
</evidence>
<keyword evidence="3" id="KW-0663">Pyridoxal phosphate</keyword>
<comment type="caution">
    <text evidence="8">The sequence shown here is derived from an EMBL/GenBank/DDBJ whole genome shotgun (WGS) entry which is preliminary data.</text>
</comment>
<dbReference type="InterPro" id="IPR015424">
    <property type="entry name" value="PyrdxlP-dep_Trfase"/>
</dbReference>
<dbReference type="GO" id="GO:0030170">
    <property type="term" value="F:pyridoxal phosphate binding"/>
    <property type="evidence" value="ECO:0007669"/>
    <property type="project" value="InterPro"/>
</dbReference>
<dbReference type="STRING" id="33968.BMS77_06080"/>
<evidence type="ECO:0000256" key="3">
    <source>
        <dbReference type="ARBA" id="ARBA00022898"/>
    </source>
</evidence>
<evidence type="ECO:0000259" key="7">
    <source>
        <dbReference type="PROSITE" id="PS50949"/>
    </source>
</evidence>
<dbReference type="GO" id="GO:0003677">
    <property type="term" value="F:DNA binding"/>
    <property type="evidence" value="ECO:0007669"/>
    <property type="project" value="UniProtKB-KW"/>
</dbReference>
<protein>
    <submittedName>
        <fullName evidence="8">GntR family transcriptional regulator</fullName>
    </submittedName>
</protein>
<dbReference type="eggNOG" id="COG1167">
    <property type="taxonomic scope" value="Bacteria"/>
</dbReference>
<dbReference type="SMART" id="SM00345">
    <property type="entry name" value="HTH_GNTR"/>
    <property type="match status" value="1"/>
</dbReference>
<dbReference type="AlphaFoldDB" id="A0A1X0VDB2"/>
<evidence type="ECO:0000256" key="5">
    <source>
        <dbReference type="ARBA" id="ARBA00023125"/>
    </source>
</evidence>
<dbReference type="RefSeq" id="WP_080519295.1">
    <property type="nucleotide sequence ID" value="NZ_MPLS01000016.1"/>
</dbReference>
<keyword evidence="2" id="KW-0808">Transferase</keyword>
<feature type="domain" description="HTH gntR-type" evidence="7">
    <location>
        <begin position="17"/>
        <end position="85"/>
    </location>
</feature>
<proteinExistence type="inferred from homology"/>
<dbReference type="Pfam" id="PF00392">
    <property type="entry name" value="GntR"/>
    <property type="match status" value="1"/>
</dbReference>
<reference evidence="8 9" key="1">
    <citation type="journal article" date="2017" name="Front. Microbiol.">
        <title>Genomic Characterization of Dairy Associated Leuconostoc Species and Diversity of Leuconostocs in Undefined Mixed Mesophilic Starter Cultures.</title>
        <authorList>
            <person name="Frantzen C.A."/>
            <person name="Kot W."/>
            <person name="Pedersen T.B."/>
            <person name="Ardo Y.M."/>
            <person name="Broadbent J.R."/>
            <person name="Neve H."/>
            <person name="Hansen L.H."/>
            <person name="Dal Bello F."/>
            <person name="Ostlie H.M."/>
            <person name="Kleppen H.P."/>
            <person name="Vogensen F.K."/>
            <person name="Holo H."/>
        </authorList>
    </citation>
    <scope>NUCLEOTIDE SEQUENCE [LARGE SCALE GENOMIC DNA]</scope>
    <source>
        <strain evidence="8 9">LMGCF08</strain>
    </source>
</reference>
<dbReference type="PANTHER" id="PTHR46577:SF1">
    <property type="entry name" value="HTH-TYPE TRANSCRIPTIONAL REGULATORY PROTEIN GABR"/>
    <property type="match status" value="1"/>
</dbReference>
<sequence length="454" mass="52099">MVDDDLSWVPSKLPLQPPLYQSLYQNIQNDIENGILPPYKQLPSQRELSYFLDIHFTTVTHAYELAIKQGLLYSEKGRGTFVSPNGVRDNTIQAQNNASHISDLGSLNMGHTPNSLAESTIKLAMSHVTLATLSRYSTNAFDDQQYRQICQQWFDYLQVPMNKNQSTLITGGGQSGLAVILSGLFKPYDTIVVDEYTYSNFIELAKTLHIKLLAIAQNQDGMDLVALEHLLTNQKINGVYVMPFLSNPTNRSMPLIRRQQLARLSRQHDFIIIEDDYLRHLDTQKLPAIIDLAPQNTVYITSFSKIVAPGLRVAFLLYDQQFDRQLRHSFTNLNLQEPTLDFEIIRYLIEHHLIEPLIHYQREQIERHVAVFREIFDLSAPNSPFQWVKINPKLEIGKVKDDLAQQKIHVLLSPQFQAGGWRSHRDYFVRIAIAGISDTAQLQQILLRLKPIIR</sequence>
<dbReference type="InterPro" id="IPR051446">
    <property type="entry name" value="HTH_trans_reg/aminotransferase"/>
</dbReference>
<dbReference type="Gene3D" id="1.10.10.10">
    <property type="entry name" value="Winged helix-like DNA-binding domain superfamily/Winged helix DNA-binding domain"/>
    <property type="match status" value="1"/>
</dbReference>
<comment type="similarity">
    <text evidence="1">In the C-terminal section; belongs to the class-I pyridoxal-phosphate-dependent aminotransferase family.</text>
</comment>